<reference evidence="2" key="1">
    <citation type="journal article" date="2022" name="bioRxiv">
        <title>Sequencing and chromosome-scale assembly of the giantPleurodeles waltlgenome.</title>
        <authorList>
            <person name="Brown T."/>
            <person name="Elewa A."/>
            <person name="Iarovenko S."/>
            <person name="Subramanian E."/>
            <person name="Araus A.J."/>
            <person name="Petzold A."/>
            <person name="Susuki M."/>
            <person name="Suzuki K.-i.T."/>
            <person name="Hayashi T."/>
            <person name="Toyoda A."/>
            <person name="Oliveira C."/>
            <person name="Osipova E."/>
            <person name="Leigh N.D."/>
            <person name="Simon A."/>
            <person name="Yun M.H."/>
        </authorList>
    </citation>
    <scope>NUCLEOTIDE SEQUENCE</scope>
    <source>
        <strain evidence="2">20211129_DDA</strain>
        <tissue evidence="2">Liver</tissue>
    </source>
</reference>
<dbReference type="Proteomes" id="UP001066276">
    <property type="component" value="Chromosome 6"/>
</dbReference>
<dbReference type="EMBL" id="JANPWB010000010">
    <property type="protein sequence ID" value="KAJ1137943.1"/>
    <property type="molecule type" value="Genomic_DNA"/>
</dbReference>
<keyword evidence="3" id="KW-1185">Reference proteome</keyword>
<evidence type="ECO:0000313" key="2">
    <source>
        <dbReference type="EMBL" id="KAJ1137943.1"/>
    </source>
</evidence>
<name>A0AAV7QHJ1_PLEWA</name>
<evidence type="ECO:0000256" key="1">
    <source>
        <dbReference type="SAM" id="MobiDB-lite"/>
    </source>
</evidence>
<dbReference type="InterPro" id="IPR004244">
    <property type="entry name" value="Transposase_22"/>
</dbReference>
<dbReference type="AlphaFoldDB" id="A0AAV7QHJ1"/>
<sequence length="195" mass="22063">MPGGRSSHKTTGKLARQLLSSEVLLQTKETPPQTATQPSTTYQEMANPVQKPSMDRILQEISAVGHRLEGMDNVMVSMAAETKSICTEIASFQTRVLGLEQRVSKVEAYSSSFQDRDQELLFLGCKLTDLEDRSRRDNVRFIGFPENIEGEDLHRFLRDTLLRLTDTVFEPPLEFQRAHRLGPQRTGTDARPDRS</sequence>
<dbReference type="Gene3D" id="3.30.70.1820">
    <property type="entry name" value="L1 transposable element, RRM domain"/>
    <property type="match status" value="1"/>
</dbReference>
<evidence type="ECO:0000313" key="3">
    <source>
        <dbReference type="Proteomes" id="UP001066276"/>
    </source>
</evidence>
<accession>A0AAV7QHJ1</accession>
<proteinExistence type="predicted"/>
<protein>
    <submittedName>
        <fullName evidence="2">Uncharacterized protein</fullName>
    </submittedName>
</protein>
<comment type="caution">
    <text evidence="2">The sequence shown here is derived from an EMBL/GenBank/DDBJ whole genome shotgun (WGS) entry which is preliminary data.</text>
</comment>
<feature type="region of interest" description="Disordered" evidence="1">
    <location>
        <begin position="175"/>
        <end position="195"/>
    </location>
</feature>
<gene>
    <name evidence="2" type="ORF">NDU88_004337</name>
</gene>
<organism evidence="2 3">
    <name type="scientific">Pleurodeles waltl</name>
    <name type="common">Iberian ribbed newt</name>
    <dbReference type="NCBI Taxonomy" id="8319"/>
    <lineage>
        <taxon>Eukaryota</taxon>
        <taxon>Metazoa</taxon>
        <taxon>Chordata</taxon>
        <taxon>Craniata</taxon>
        <taxon>Vertebrata</taxon>
        <taxon>Euteleostomi</taxon>
        <taxon>Amphibia</taxon>
        <taxon>Batrachia</taxon>
        <taxon>Caudata</taxon>
        <taxon>Salamandroidea</taxon>
        <taxon>Salamandridae</taxon>
        <taxon>Pleurodelinae</taxon>
        <taxon>Pleurodeles</taxon>
    </lineage>
</organism>
<dbReference type="PANTHER" id="PTHR11505">
    <property type="entry name" value="L1 TRANSPOSABLE ELEMENT-RELATED"/>
    <property type="match status" value="1"/>
</dbReference>